<feature type="transmembrane region" description="Helical" evidence="11">
    <location>
        <begin position="7"/>
        <end position="25"/>
    </location>
</feature>
<gene>
    <name evidence="13" type="ORF">ACFQDO_05405</name>
</gene>
<dbReference type="SUPFAM" id="SSF81324">
    <property type="entry name" value="Voltage-gated potassium channels"/>
    <property type="match status" value="1"/>
</dbReference>
<evidence type="ECO:0000256" key="4">
    <source>
        <dbReference type="ARBA" id="ARBA00022692"/>
    </source>
</evidence>
<keyword evidence="6" id="KW-0630">Potassium</keyword>
<evidence type="ECO:0000256" key="6">
    <source>
        <dbReference type="ARBA" id="ARBA00022958"/>
    </source>
</evidence>
<evidence type="ECO:0000256" key="1">
    <source>
        <dbReference type="ARBA" id="ARBA00004141"/>
    </source>
</evidence>
<evidence type="ECO:0000313" key="14">
    <source>
        <dbReference type="Proteomes" id="UP001596189"/>
    </source>
</evidence>
<keyword evidence="9 11" id="KW-0472">Membrane</keyword>
<keyword evidence="5" id="KW-0631">Potassium channel</keyword>
<keyword evidence="10 13" id="KW-0407">Ion channel</keyword>
<protein>
    <submittedName>
        <fullName evidence="13">Potassium channel family protein</fullName>
    </submittedName>
</protein>
<accession>A0ABW1JCN7</accession>
<keyword evidence="7 11" id="KW-1133">Transmembrane helix</keyword>
<feature type="domain" description="Potassium channel" evidence="12">
    <location>
        <begin position="78"/>
        <end position="157"/>
    </location>
</feature>
<evidence type="ECO:0000256" key="7">
    <source>
        <dbReference type="ARBA" id="ARBA00022989"/>
    </source>
</evidence>
<keyword evidence="2" id="KW-0813">Transport</keyword>
<evidence type="ECO:0000259" key="12">
    <source>
        <dbReference type="Pfam" id="PF07885"/>
    </source>
</evidence>
<keyword evidence="4 11" id="KW-0812">Transmembrane</keyword>
<feature type="transmembrane region" description="Helical" evidence="11">
    <location>
        <begin position="135"/>
        <end position="155"/>
    </location>
</feature>
<sequence>MNRQSWSWVGTLAALILVSVLYAVLPWRTMQPSNGFLVAFAFTFGLIAAGALVLWQVTRYRSGRGRGAAQLRGLATAMWIAVLFFSGTYYSLAVNDPGQMSGSLHTRLDALYFTMSTVSTVGFGDITASGQAARAIVCLNIAFNLVVLALAVTTIRELHRHRA</sequence>
<dbReference type="Proteomes" id="UP001596189">
    <property type="component" value="Unassembled WGS sequence"/>
</dbReference>
<organism evidence="13 14">
    <name type="scientific">Angustibacter luteus</name>
    <dbReference type="NCBI Taxonomy" id="658456"/>
    <lineage>
        <taxon>Bacteria</taxon>
        <taxon>Bacillati</taxon>
        <taxon>Actinomycetota</taxon>
        <taxon>Actinomycetes</taxon>
        <taxon>Kineosporiales</taxon>
        <taxon>Kineosporiaceae</taxon>
    </lineage>
</organism>
<evidence type="ECO:0000256" key="11">
    <source>
        <dbReference type="SAM" id="Phobius"/>
    </source>
</evidence>
<dbReference type="GO" id="GO:0034220">
    <property type="term" value="P:monoatomic ion transmembrane transport"/>
    <property type="evidence" value="ECO:0007669"/>
    <property type="project" value="UniProtKB-KW"/>
</dbReference>
<evidence type="ECO:0000256" key="2">
    <source>
        <dbReference type="ARBA" id="ARBA00022448"/>
    </source>
</evidence>
<comment type="caution">
    <text evidence="13">The sequence shown here is derived from an EMBL/GenBank/DDBJ whole genome shotgun (WGS) entry which is preliminary data.</text>
</comment>
<keyword evidence="3" id="KW-0633">Potassium transport</keyword>
<keyword evidence="14" id="KW-1185">Reference proteome</keyword>
<dbReference type="InterPro" id="IPR047871">
    <property type="entry name" value="K_chnl_Slo-like"/>
</dbReference>
<dbReference type="PANTHER" id="PTHR10027:SF10">
    <property type="entry name" value="SLOWPOKE 2, ISOFORM D"/>
    <property type="match status" value="1"/>
</dbReference>
<feature type="transmembrane region" description="Helical" evidence="11">
    <location>
        <begin position="37"/>
        <end position="57"/>
    </location>
</feature>
<dbReference type="RefSeq" id="WP_345718046.1">
    <property type="nucleotide sequence ID" value="NZ_BAABFP010000008.1"/>
</dbReference>
<feature type="transmembrane region" description="Helical" evidence="11">
    <location>
        <begin position="69"/>
        <end position="90"/>
    </location>
</feature>
<dbReference type="Pfam" id="PF07885">
    <property type="entry name" value="Ion_trans_2"/>
    <property type="match status" value="1"/>
</dbReference>
<evidence type="ECO:0000256" key="3">
    <source>
        <dbReference type="ARBA" id="ARBA00022538"/>
    </source>
</evidence>
<proteinExistence type="predicted"/>
<evidence type="ECO:0000313" key="13">
    <source>
        <dbReference type="EMBL" id="MFC6006563.1"/>
    </source>
</evidence>
<comment type="subcellular location">
    <subcellularLocation>
        <location evidence="1">Membrane</location>
        <topology evidence="1">Multi-pass membrane protein</topology>
    </subcellularLocation>
</comment>
<dbReference type="InterPro" id="IPR013099">
    <property type="entry name" value="K_chnl_dom"/>
</dbReference>
<reference evidence="14" key="1">
    <citation type="journal article" date="2019" name="Int. J. Syst. Evol. Microbiol.">
        <title>The Global Catalogue of Microorganisms (GCM) 10K type strain sequencing project: providing services to taxonomists for standard genome sequencing and annotation.</title>
        <authorList>
            <consortium name="The Broad Institute Genomics Platform"/>
            <consortium name="The Broad Institute Genome Sequencing Center for Infectious Disease"/>
            <person name="Wu L."/>
            <person name="Ma J."/>
        </authorList>
    </citation>
    <scope>NUCLEOTIDE SEQUENCE [LARGE SCALE GENOMIC DNA]</scope>
    <source>
        <strain evidence="14">KACC 14249</strain>
    </source>
</reference>
<evidence type="ECO:0000256" key="5">
    <source>
        <dbReference type="ARBA" id="ARBA00022826"/>
    </source>
</evidence>
<evidence type="ECO:0000256" key="9">
    <source>
        <dbReference type="ARBA" id="ARBA00023136"/>
    </source>
</evidence>
<dbReference type="Gene3D" id="1.10.287.70">
    <property type="match status" value="1"/>
</dbReference>
<keyword evidence="8" id="KW-0406">Ion transport</keyword>
<evidence type="ECO:0000256" key="10">
    <source>
        <dbReference type="ARBA" id="ARBA00023303"/>
    </source>
</evidence>
<name>A0ABW1JCN7_9ACTN</name>
<dbReference type="PANTHER" id="PTHR10027">
    <property type="entry name" value="CALCIUM-ACTIVATED POTASSIUM CHANNEL ALPHA CHAIN"/>
    <property type="match status" value="1"/>
</dbReference>
<dbReference type="EMBL" id="JBHSRD010000003">
    <property type="protein sequence ID" value="MFC6006563.1"/>
    <property type="molecule type" value="Genomic_DNA"/>
</dbReference>
<evidence type="ECO:0000256" key="8">
    <source>
        <dbReference type="ARBA" id="ARBA00023065"/>
    </source>
</evidence>